<evidence type="ECO:0000256" key="1">
    <source>
        <dbReference type="SAM" id="MobiDB-lite"/>
    </source>
</evidence>
<evidence type="ECO:0000313" key="3">
    <source>
        <dbReference type="Proteomes" id="UP001498421"/>
    </source>
</evidence>
<evidence type="ECO:0000313" key="2">
    <source>
        <dbReference type="EMBL" id="KAK7426729.1"/>
    </source>
</evidence>
<dbReference type="EMBL" id="JAZAVK010000062">
    <property type="protein sequence ID" value="KAK7426729.1"/>
    <property type="molecule type" value="Genomic_DNA"/>
</dbReference>
<feature type="region of interest" description="Disordered" evidence="1">
    <location>
        <begin position="1"/>
        <end position="25"/>
    </location>
</feature>
<evidence type="ECO:0008006" key="4">
    <source>
        <dbReference type="Google" id="ProtNLM"/>
    </source>
</evidence>
<dbReference type="Proteomes" id="UP001498421">
    <property type="component" value="Unassembled WGS sequence"/>
</dbReference>
<sequence>MPPQINTPKTSEPEAGPLESSIQGFPAATDDQYNQARKTFIESLDSDAVCALASRFSNGKPYQVVNKDNGSFNVCFFVEFEDGPKKLEFPLIGSVMPDPNGSPHPVVGLVISMSAATRRLPPPPTFASAENYMRHQFSLVSAFFLPPVRDHTIDDIKQEVFAPHGMERIFQLYGGPFVLNRLDLQSPNIIVDKSLQIQGIIDWEFASTIPLQFFTPPSWIIGHDSVETNKHIHAEFRDVLDEKSKISSVYDQLRREWYGQSDAKGKMGLVIKALLAFCKFFSSSLSCVGHASSFTSVRRALVSV</sequence>
<gene>
    <name evidence="2" type="ORF">QQZ08_006765</name>
</gene>
<protein>
    <recommendedName>
        <fullName evidence="4">Aminoglycoside phosphotransferase domain-containing protein</fullName>
    </recommendedName>
</protein>
<feature type="compositionally biased region" description="Polar residues" evidence="1">
    <location>
        <begin position="1"/>
        <end position="10"/>
    </location>
</feature>
<organism evidence="2 3">
    <name type="scientific">Neonectria magnoliae</name>
    <dbReference type="NCBI Taxonomy" id="2732573"/>
    <lineage>
        <taxon>Eukaryota</taxon>
        <taxon>Fungi</taxon>
        <taxon>Dikarya</taxon>
        <taxon>Ascomycota</taxon>
        <taxon>Pezizomycotina</taxon>
        <taxon>Sordariomycetes</taxon>
        <taxon>Hypocreomycetidae</taxon>
        <taxon>Hypocreales</taxon>
        <taxon>Nectriaceae</taxon>
        <taxon>Neonectria</taxon>
    </lineage>
</organism>
<keyword evidence="3" id="KW-1185">Reference proteome</keyword>
<accession>A0ABR1HZR5</accession>
<reference evidence="2 3" key="1">
    <citation type="journal article" date="2025" name="Microbiol. Resour. Announc.">
        <title>Draft genome sequences for Neonectria magnoliae and Neonectria punicea, canker pathogens of Liriodendron tulipifera and Acer saccharum in West Virginia.</title>
        <authorList>
            <person name="Petronek H.M."/>
            <person name="Kasson M.T."/>
            <person name="Metheny A.M."/>
            <person name="Stauder C.M."/>
            <person name="Lovett B."/>
            <person name="Lynch S.C."/>
            <person name="Garnas J.R."/>
            <person name="Kasson L.R."/>
            <person name="Stajich J.E."/>
        </authorList>
    </citation>
    <scope>NUCLEOTIDE SEQUENCE [LARGE SCALE GENOMIC DNA]</scope>
    <source>
        <strain evidence="2 3">NRRL 64651</strain>
    </source>
</reference>
<name>A0ABR1HZR5_9HYPO</name>
<proteinExistence type="predicted"/>
<comment type="caution">
    <text evidence="2">The sequence shown here is derived from an EMBL/GenBank/DDBJ whole genome shotgun (WGS) entry which is preliminary data.</text>
</comment>